<dbReference type="EMBL" id="CP034346">
    <property type="protein sequence ID" value="AZS17113.1"/>
    <property type="molecule type" value="Genomic_DNA"/>
</dbReference>
<dbReference type="KEGG" id="plut:EI981_23465"/>
<gene>
    <name evidence="1" type="ORF">EI981_23465</name>
</gene>
<dbReference type="AlphaFoldDB" id="A0A3Q9IBL3"/>
<evidence type="ECO:0000313" key="1">
    <source>
        <dbReference type="EMBL" id="AZS17113.1"/>
    </source>
</evidence>
<dbReference type="Proteomes" id="UP000270678">
    <property type="component" value="Chromosome"/>
</dbReference>
<keyword evidence="2" id="KW-1185">Reference proteome</keyword>
<reference evidence="2" key="1">
    <citation type="submission" date="2018-12" db="EMBL/GenBank/DDBJ databases">
        <title>Complete genome sequence of Paenibacillus sp. MBLB1234.</title>
        <authorList>
            <person name="Nam Y.-D."/>
            <person name="Kang J."/>
            <person name="Chung W.-H."/>
            <person name="Park Y.S."/>
        </authorList>
    </citation>
    <scope>NUCLEOTIDE SEQUENCE [LARGE SCALE GENOMIC DNA]</scope>
    <source>
        <strain evidence="2">MBLB1234</strain>
    </source>
</reference>
<organism evidence="1 2">
    <name type="scientific">Paenibacillus lutimineralis</name>
    <dbReference type="NCBI Taxonomy" id="2707005"/>
    <lineage>
        <taxon>Bacteria</taxon>
        <taxon>Bacillati</taxon>
        <taxon>Bacillota</taxon>
        <taxon>Bacilli</taxon>
        <taxon>Bacillales</taxon>
        <taxon>Paenibacillaceae</taxon>
        <taxon>Paenibacillus</taxon>
    </lineage>
</organism>
<sequence>MRTRGSVHDARVPLAYIYTDLGNPFRAFWNRVELFDLLAQFLQDKKVIIAGGHWDRLKHHD</sequence>
<proteinExistence type="predicted"/>
<evidence type="ECO:0000313" key="2">
    <source>
        <dbReference type="Proteomes" id="UP000270678"/>
    </source>
</evidence>
<accession>A0A3Q9IBL3</accession>
<protein>
    <submittedName>
        <fullName evidence="1">Uncharacterized protein</fullName>
    </submittedName>
</protein>
<name>A0A3Q9IBL3_9BACL</name>